<dbReference type="GO" id="GO:0005524">
    <property type="term" value="F:ATP binding"/>
    <property type="evidence" value="ECO:0007669"/>
    <property type="project" value="UniProtKB-KW"/>
</dbReference>
<keyword evidence="9" id="KW-0472">Membrane</keyword>
<evidence type="ECO:0000256" key="7">
    <source>
        <dbReference type="ARBA" id="ARBA00047899"/>
    </source>
</evidence>
<dbReference type="PROSITE" id="PS50011">
    <property type="entry name" value="PROTEIN_KINASE_DOM"/>
    <property type="match status" value="1"/>
</dbReference>
<evidence type="ECO:0000313" key="11">
    <source>
        <dbReference type="EMBL" id="MBH8573755.1"/>
    </source>
</evidence>
<dbReference type="EC" id="2.7.11.1" evidence="1"/>
<sequence>MNQAICINPDCQRPYPQPWGNKFCNNCGTLLQLLDRYIPIQRLGSGGFAQIYTVWDRKTKTEKVLKVLVEDSPKALELFAQEAEVLIRLQHPGVPKVDADGFFQLNLTNPKSRQLACLVMEKINGKTLEELLENYPQGCPEDMVLSWFAQVLKILQELHKRQIIHRDIKPSNLMLRMPATATASNQGRNGWEQLVLIDFGGAKQFRTATLSRESSSTRLFSSGYSPPEQVTGGNVSPATDFYALGRTMIELLTGEYPPNLEDPITSKLMWRTKVNVNVHLADLLDEMVQEDVRSRPANAAIIQKRLAKISRKSTQPSLFAQLQDFVRQASTQTSTQFTLFIQAIEQAGASFTQSLGKTIVFIAQVIIQVLQACLATIWAMLLTGIGASVGAIAGFILARGTILGDRVAEFIFRQLPELVQNTQTVVGTQSLVFAAAGLGTAWGLTASGCFGQRRRFLVASLMGAIAYGFAWLFLQLISPQDSSEGLVTVILVAVFLLALSLAFRSHHIVYAVVAAFGTVSIFTALIYLGFPTNVFQFSGTTFWSALFLPLTFFGFVGIFMSFWLGVSHYLIVPGLRFLGWR</sequence>
<dbReference type="CDD" id="cd14014">
    <property type="entry name" value="STKc_PknB_like"/>
    <property type="match status" value="1"/>
</dbReference>
<keyword evidence="2" id="KW-0723">Serine/threonine-protein kinase</keyword>
<dbReference type="NCBIfam" id="NF045510">
    <property type="entry name" value="4Cys_prefix_kin"/>
    <property type="match status" value="1"/>
</dbReference>
<gene>
    <name evidence="11" type="ORF">I8752_12140</name>
</gene>
<feature type="transmembrane region" description="Helical" evidence="9">
    <location>
        <begin position="542"/>
        <end position="571"/>
    </location>
</feature>
<dbReference type="SMART" id="SM00220">
    <property type="entry name" value="S_TKc"/>
    <property type="match status" value="1"/>
</dbReference>
<organism evidence="11 12">
    <name type="scientific">Dendronalium phyllosphericum CENA369</name>
    <dbReference type="NCBI Taxonomy" id="1725256"/>
    <lineage>
        <taxon>Bacteria</taxon>
        <taxon>Bacillati</taxon>
        <taxon>Cyanobacteriota</taxon>
        <taxon>Cyanophyceae</taxon>
        <taxon>Nostocales</taxon>
        <taxon>Nostocaceae</taxon>
        <taxon>Dendronalium</taxon>
        <taxon>Dendronalium phyllosphericum</taxon>
    </lineage>
</organism>
<dbReference type="PANTHER" id="PTHR24363">
    <property type="entry name" value="SERINE/THREONINE PROTEIN KINASE"/>
    <property type="match status" value="1"/>
</dbReference>
<evidence type="ECO:0000256" key="5">
    <source>
        <dbReference type="ARBA" id="ARBA00022777"/>
    </source>
</evidence>
<dbReference type="SUPFAM" id="SSF56112">
    <property type="entry name" value="Protein kinase-like (PK-like)"/>
    <property type="match status" value="1"/>
</dbReference>
<keyword evidence="3" id="KW-0808">Transferase</keyword>
<comment type="catalytic activity">
    <reaction evidence="7">
        <text>L-threonyl-[protein] + ATP = O-phospho-L-threonyl-[protein] + ADP + H(+)</text>
        <dbReference type="Rhea" id="RHEA:46608"/>
        <dbReference type="Rhea" id="RHEA-COMP:11060"/>
        <dbReference type="Rhea" id="RHEA-COMP:11605"/>
        <dbReference type="ChEBI" id="CHEBI:15378"/>
        <dbReference type="ChEBI" id="CHEBI:30013"/>
        <dbReference type="ChEBI" id="CHEBI:30616"/>
        <dbReference type="ChEBI" id="CHEBI:61977"/>
        <dbReference type="ChEBI" id="CHEBI:456216"/>
        <dbReference type="EC" id="2.7.11.1"/>
    </reaction>
</comment>
<name>A0A8J7I572_9NOST</name>
<protein>
    <recommendedName>
        <fullName evidence="1">non-specific serine/threonine protein kinase</fullName>
        <ecNumber evidence="1">2.7.11.1</ecNumber>
    </recommendedName>
</protein>
<dbReference type="Pfam" id="PF00069">
    <property type="entry name" value="Pkinase"/>
    <property type="match status" value="1"/>
</dbReference>
<dbReference type="EMBL" id="JAECZA010000042">
    <property type="protein sequence ID" value="MBH8573755.1"/>
    <property type="molecule type" value="Genomic_DNA"/>
</dbReference>
<dbReference type="InterPro" id="IPR008271">
    <property type="entry name" value="Ser/Thr_kinase_AS"/>
</dbReference>
<dbReference type="PROSITE" id="PS00108">
    <property type="entry name" value="PROTEIN_KINASE_ST"/>
    <property type="match status" value="1"/>
</dbReference>
<comment type="catalytic activity">
    <reaction evidence="8">
        <text>L-seryl-[protein] + ATP = O-phospho-L-seryl-[protein] + ADP + H(+)</text>
        <dbReference type="Rhea" id="RHEA:17989"/>
        <dbReference type="Rhea" id="RHEA-COMP:9863"/>
        <dbReference type="Rhea" id="RHEA-COMP:11604"/>
        <dbReference type="ChEBI" id="CHEBI:15378"/>
        <dbReference type="ChEBI" id="CHEBI:29999"/>
        <dbReference type="ChEBI" id="CHEBI:30616"/>
        <dbReference type="ChEBI" id="CHEBI:83421"/>
        <dbReference type="ChEBI" id="CHEBI:456216"/>
        <dbReference type="EC" id="2.7.11.1"/>
    </reaction>
</comment>
<keyword evidence="5 11" id="KW-0418">Kinase</keyword>
<dbReference type="GO" id="GO:0004674">
    <property type="term" value="F:protein serine/threonine kinase activity"/>
    <property type="evidence" value="ECO:0007669"/>
    <property type="project" value="UniProtKB-KW"/>
</dbReference>
<proteinExistence type="predicted"/>
<evidence type="ECO:0000256" key="9">
    <source>
        <dbReference type="SAM" id="Phobius"/>
    </source>
</evidence>
<keyword evidence="9" id="KW-0812">Transmembrane</keyword>
<dbReference type="AlphaFoldDB" id="A0A8J7I572"/>
<keyword evidence="12" id="KW-1185">Reference proteome</keyword>
<keyword evidence="9" id="KW-1133">Transmembrane helix</keyword>
<dbReference type="Proteomes" id="UP000662314">
    <property type="component" value="Unassembled WGS sequence"/>
</dbReference>
<evidence type="ECO:0000256" key="3">
    <source>
        <dbReference type="ARBA" id="ARBA00022679"/>
    </source>
</evidence>
<feature type="domain" description="Protein kinase" evidence="10">
    <location>
        <begin position="37"/>
        <end position="318"/>
    </location>
</feature>
<evidence type="ECO:0000259" key="10">
    <source>
        <dbReference type="PROSITE" id="PS50011"/>
    </source>
</evidence>
<feature type="transmembrane region" description="Helical" evidence="9">
    <location>
        <begin position="456"/>
        <end position="474"/>
    </location>
</feature>
<evidence type="ECO:0000313" key="12">
    <source>
        <dbReference type="Proteomes" id="UP000662314"/>
    </source>
</evidence>
<feature type="transmembrane region" description="Helical" evidence="9">
    <location>
        <begin position="508"/>
        <end position="530"/>
    </location>
</feature>
<evidence type="ECO:0000256" key="4">
    <source>
        <dbReference type="ARBA" id="ARBA00022741"/>
    </source>
</evidence>
<dbReference type="Gene3D" id="1.10.510.10">
    <property type="entry name" value="Transferase(Phosphotransferase) domain 1"/>
    <property type="match status" value="1"/>
</dbReference>
<accession>A0A8J7I572</accession>
<keyword evidence="6" id="KW-0067">ATP-binding</keyword>
<comment type="caution">
    <text evidence="11">The sequence shown here is derived from an EMBL/GenBank/DDBJ whole genome shotgun (WGS) entry which is preliminary data.</text>
</comment>
<reference evidence="11 12" key="1">
    <citation type="journal article" date="2021" name="Int. J. Syst. Evol. Microbiol.">
        <title>Amazonocrinis nigriterrae gen. nov., sp. nov., Atlanticothrix silvestris gen. nov., sp. nov. and Dendronalium phyllosphericum gen. nov., sp. nov., nostocacean cyanobacteria from Brazilian environments.</title>
        <authorList>
            <person name="Alvarenga D.O."/>
            <person name="Andreote A.P.D."/>
            <person name="Branco L.H.Z."/>
            <person name="Delbaje E."/>
            <person name="Cruz R.B."/>
            <person name="Varani A.M."/>
            <person name="Fiore M.F."/>
        </authorList>
    </citation>
    <scope>NUCLEOTIDE SEQUENCE [LARGE SCALE GENOMIC DNA]</scope>
    <source>
        <strain evidence="11 12">CENA369</strain>
    </source>
</reference>
<feature type="transmembrane region" description="Helical" evidence="9">
    <location>
        <begin position="486"/>
        <end position="503"/>
    </location>
</feature>
<dbReference type="RefSeq" id="WP_214432575.1">
    <property type="nucleotide sequence ID" value="NZ_CAWPUQ010000241.1"/>
</dbReference>
<evidence type="ECO:0000256" key="2">
    <source>
        <dbReference type="ARBA" id="ARBA00022527"/>
    </source>
</evidence>
<evidence type="ECO:0000256" key="1">
    <source>
        <dbReference type="ARBA" id="ARBA00012513"/>
    </source>
</evidence>
<feature type="transmembrane region" description="Helical" evidence="9">
    <location>
        <begin position="377"/>
        <end position="398"/>
    </location>
</feature>
<keyword evidence="4" id="KW-0547">Nucleotide-binding</keyword>
<evidence type="ECO:0000256" key="6">
    <source>
        <dbReference type="ARBA" id="ARBA00022840"/>
    </source>
</evidence>
<dbReference type="InterPro" id="IPR011009">
    <property type="entry name" value="Kinase-like_dom_sf"/>
</dbReference>
<dbReference type="PANTHER" id="PTHR24363:SF0">
    <property type="entry name" value="SERINE_THREONINE KINASE LIKE DOMAIN CONTAINING 1"/>
    <property type="match status" value="1"/>
</dbReference>
<dbReference type="InterPro" id="IPR000719">
    <property type="entry name" value="Prot_kinase_dom"/>
</dbReference>
<evidence type="ECO:0000256" key="8">
    <source>
        <dbReference type="ARBA" id="ARBA00048679"/>
    </source>
</evidence>